<dbReference type="AlphaFoldDB" id="A0A368U9N8"/>
<accession>A0A368U9N8</accession>
<comment type="caution">
    <text evidence="1">The sequence shown here is derived from an EMBL/GenBank/DDBJ whole genome shotgun (WGS) entry which is preliminary data.</text>
</comment>
<gene>
    <name evidence="1" type="ORF">DU506_00480</name>
</gene>
<keyword evidence="2" id="KW-1185">Reference proteome</keyword>
<dbReference type="EMBL" id="QPIJ01000001">
    <property type="protein sequence ID" value="RCV93665.1"/>
    <property type="molecule type" value="Genomic_DNA"/>
</dbReference>
<dbReference type="Proteomes" id="UP000253204">
    <property type="component" value="Unassembled WGS sequence"/>
</dbReference>
<organism evidence="1 2">
    <name type="scientific">Vreelandella rituensis</name>
    <dbReference type="NCBI Taxonomy" id="2282306"/>
    <lineage>
        <taxon>Bacteria</taxon>
        <taxon>Pseudomonadati</taxon>
        <taxon>Pseudomonadota</taxon>
        <taxon>Gammaproteobacteria</taxon>
        <taxon>Oceanospirillales</taxon>
        <taxon>Halomonadaceae</taxon>
        <taxon>Vreelandella</taxon>
    </lineage>
</organism>
<proteinExistence type="predicted"/>
<reference evidence="1 2" key="1">
    <citation type="submission" date="2018-07" db="EMBL/GenBank/DDBJ databases">
        <title>Halomonas rutogse sp. nov., isolated from Lake TangqianCo on Tibetan Plateau.</title>
        <authorList>
            <person name="Lu H."/>
            <person name="Xing P."/>
            <person name="Wu Q."/>
        </authorList>
    </citation>
    <scope>NUCLEOTIDE SEQUENCE [LARGE SCALE GENOMIC DNA]</scope>
    <source>
        <strain evidence="1 2">TQ8S</strain>
    </source>
</reference>
<dbReference type="RefSeq" id="WP_114484993.1">
    <property type="nucleotide sequence ID" value="NZ_CBCSHM010000005.1"/>
</dbReference>
<name>A0A368U9N8_9GAMM</name>
<evidence type="ECO:0000313" key="1">
    <source>
        <dbReference type="EMBL" id="RCV93665.1"/>
    </source>
</evidence>
<sequence>MTIDIEALRTRIANAGNNPAPTLSMEAQEVTALLDELEALLFTVKGGSEADSLDYATARQRVKARWQREVLEGLLEEHDRKGILRWPRRLEIEIGRLHTRAEDSQESDQIGRG</sequence>
<protein>
    <submittedName>
        <fullName evidence="1">Uncharacterized protein</fullName>
    </submittedName>
</protein>
<evidence type="ECO:0000313" key="2">
    <source>
        <dbReference type="Proteomes" id="UP000253204"/>
    </source>
</evidence>